<proteinExistence type="predicted"/>
<name>A0A8S1UQC7_PAROT</name>
<comment type="caution">
    <text evidence="1">The sequence shown here is derived from an EMBL/GenBank/DDBJ whole genome shotgun (WGS) entry which is preliminary data.</text>
</comment>
<reference evidence="1" key="1">
    <citation type="submission" date="2021-01" db="EMBL/GenBank/DDBJ databases">
        <authorList>
            <consortium name="Genoscope - CEA"/>
            <person name="William W."/>
        </authorList>
    </citation>
    <scope>NUCLEOTIDE SEQUENCE</scope>
</reference>
<keyword evidence="2" id="KW-1185">Reference proteome</keyword>
<organism evidence="1 2">
    <name type="scientific">Paramecium octaurelia</name>
    <dbReference type="NCBI Taxonomy" id="43137"/>
    <lineage>
        <taxon>Eukaryota</taxon>
        <taxon>Sar</taxon>
        <taxon>Alveolata</taxon>
        <taxon>Ciliophora</taxon>
        <taxon>Intramacronucleata</taxon>
        <taxon>Oligohymenophorea</taxon>
        <taxon>Peniculida</taxon>
        <taxon>Parameciidae</taxon>
        <taxon>Paramecium</taxon>
    </lineage>
</organism>
<dbReference type="EMBL" id="CAJJDP010000045">
    <property type="protein sequence ID" value="CAD8164716.1"/>
    <property type="molecule type" value="Genomic_DNA"/>
</dbReference>
<evidence type="ECO:0000313" key="1">
    <source>
        <dbReference type="EMBL" id="CAD8164716.1"/>
    </source>
</evidence>
<gene>
    <name evidence="1" type="ORF">POCTA_138.1.T0450193</name>
</gene>
<protein>
    <submittedName>
        <fullName evidence="1">Uncharacterized protein</fullName>
    </submittedName>
</protein>
<dbReference type="AlphaFoldDB" id="A0A8S1UQC7"/>
<dbReference type="Proteomes" id="UP000683925">
    <property type="component" value="Unassembled WGS sequence"/>
</dbReference>
<accession>A0A8S1UQC7</accession>
<sequence>MQIPTENHPIQALNQIINLNSHTHNRITTSQLFNLISISGLPVTHAYINQFLLFIRFKIRVSQLILQFELIQYLTCLTIALSI</sequence>
<evidence type="ECO:0000313" key="2">
    <source>
        <dbReference type="Proteomes" id="UP000683925"/>
    </source>
</evidence>